<evidence type="ECO:0000256" key="2">
    <source>
        <dbReference type="SAM" id="SignalP"/>
    </source>
</evidence>
<dbReference type="CDD" id="cd12797">
    <property type="entry name" value="M23_peptidase"/>
    <property type="match status" value="1"/>
</dbReference>
<dbReference type="SUPFAM" id="SSF51261">
    <property type="entry name" value="Duplicated hybrid motif"/>
    <property type="match status" value="1"/>
</dbReference>
<name>A0ABQ6H894_9GAMM</name>
<keyword evidence="2" id="KW-0732">Signal</keyword>
<feature type="coiled-coil region" evidence="1">
    <location>
        <begin position="26"/>
        <end position="112"/>
    </location>
</feature>
<evidence type="ECO:0000313" key="4">
    <source>
        <dbReference type="EMBL" id="GLX83872.1"/>
    </source>
</evidence>
<feature type="domain" description="M23ase beta-sheet core" evidence="3">
    <location>
        <begin position="278"/>
        <end position="371"/>
    </location>
</feature>
<dbReference type="Gene3D" id="6.10.250.3150">
    <property type="match status" value="1"/>
</dbReference>
<organism evidence="4 5">
    <name type="scientific">Thalassotalea loyana</name>
    <dbReference type="NCBI Taxonomy" id="280483"/>
    <lineage>
        <taxon>Bacteria</taxon>
        <taxon>Pseudomonadati</taxon>
        <taxon>Pseudomonadota</taxon>
        <taxon>Gammaproteobacteria</taxon>
        <taxon>Alteromonadales</taxon>
        <taxon>Colwelliaceae</taxon>
        <taxon>Thalassotalea</taxon>
    </lineage>
</organism>
<keyword evidence="1" id="KW-0175">Coiled coil</keyword>
<evidence type="ECO:0000256" key="1">
    <source>
        <dbReference type="SAM" id="Coils"/>
    </source>
</evidence>
<keyword evidence="5" id="KW-1185">Reference proteome</keyword>
<feature type="signal peptide" evidence="2">
    <location>
        <begin position="1"/>
        <end position="23"/>
    </location>
</feature>
<dbReference type="Gene3D" id="2.70.70.10">
    <property type="entry name" value="Glucose Permease (Domain IIA)"/>
    <property type="match status" value="1"/>
</dbReference>
<gene>
    <name evidence="4" type="ORF">tloyanaT_01240</name>
</gene>
<evidence type="ECO:0000259" key="3">
    <source>
        <dbReference type="Pfam" id="PF01551"/>
    </source>
</evidence>
<feature type="coiled-coil region" evidence="1">
    <location>
        <begin position="205"/>
        <end position="249"/>
    </location>
</feature>
<dbReference type="InterPro" id="IPR016047">
    <property type="entry name" value="M23ase_b-sheet_dom"/>
</dbReference>
<dbReference type="InterPro" id="IPR050570">
    <property type="entry name" value="Cell_wall_metabolism_enzyme"/>
</dbReference>
<dbReference type="Pfam" id="PF01551">
    <property type="entry name" value="Peptidase_M23"/>
    <property type="match status" value="1"/>
</dbReference>
<proteinExistence type="predicted"/>
<protein>
    <submittedName>
        <fullName evidence="4">Non-catalytic member of peptidase subfamily M23B</fullName>
    </submittedName>
</protein>
<comment type="caution">
    <text evidence="4">The sequence shown here is derived from an EMBL/GenBank/DDBJ whole genome shotgun (WGS) entry which is preliminary data.</text>
</comment>
<dbReference type="EMBL" id="BSSV01000001">
    <property type="protein sequence ID" value="GLX83872.1"/>
    <property type="molecule type" value="Genomic_DNA"/>
</dbReference>
<evidence type="ECO:0000313" key="5">
    <source>
        <dbReference type="Proteomes" id="UP001157134"/>
    </source>
</evidence>
<dbReference type="PANTHER" id="PTHR21666:SF270">
    <property type="entry name" value="MUREIN HYDROLASE ACTIVATOR ENVC"/>
    <property type="match status" value="1"/>
</dbReference>
<dbReference type="Proteomes" id="UP001157134">
    <property type="component" value="Unassembled WGS sequence"/>
</dbReference>
<dbReference type="InterPro" id="IPR011055">
    <property type="entry name" value="Dup_hybrid_motif"/>
</dbReference>
<reference evidence="4 5" key="1">
    <citation type="submission" date="2023-03" db="EMBL/GenBank/DDBJ databases">
        <title>Thalassotalea loyana LMG 22536T draft genome sequence.</title>
        <authorList>
            <person name="Sawabe T."/>
        </authorList>
    </citation>
    <scope>NUCLEOTIDE SEQUENCE [LARGE SCALE GENOMIC DNA]</scope>
    <source>
        <strain evidence="4 5">LMG 22536</strain>
    </source>
</reference>
<sequence>MNALIFLLALSSLSALVPFVTYGDDKASTNQQLDDVKKAIAKQQAALKESNKQRAKILKQLRQDDIAIAQVAKSLNNTQQSLKQTSIKIVELKKEQQQLSQQKLQQESLLAKQLRAAYSSGQHDYLKLLLNQEKTSDVQRTLKYYQYLNDARVEEIEAFEATIAKLINVTEQQQAESEKLQALKATQLDQQSALKQQKSKRSESIKELNKSIESDGDKLKRLQREEESLVAALAELEKLSRKAAELNGLSKLKKKLTWPVKGRHLNRFGTKKQGYLKWKGVMIATPVGRTVSTIHSGTVLFADWLKGYGLVIVIDHGDGYMSLYGHNQTLLRNVGDRVEPGEPISLAGQSGGRAESGLYFEIRHKGKAVNPRLWCK</sequence>
<feature type="chain" id="PRO_5046731984" evidence="2">
    <location>
        <begin position="24"/>
        <end position="376"/>
    </location>
</feature>
<accession>A0ABQ6H894</accession>
<dbReference type="PANTHER" id="PTHR21666">
    <property type="entry name" value="PEPTIDASE-RELATED"/>
    <property type="match status" value="1"/>
</dbReference>